<dbReference type="AlphaFoldDB" id="A0A8B6DHV9"/>
<reference evidence="2" key="1">
    <citation type="submission" date="2018-11" db="EMBL/GenBank/DDBJ databases">
        <authorList>
            <person name="Alioto T."/>
            <person name="Alioto T."/>
        </authorList>
    </citation>
    <scope>NUCLEOTIDE SEQUENCE</scope>
</reference>
<protein>
    <submittedName>
        <fullName evidence="2">Uncharacterized protein</fullName>
    </submittedName>
</protein>
<name>A0A8B6DHV9_MYTGA</name>
<dbReference type="OrthoDB" id="6119897at2759"/>
<dbReference type="Proteomes" id="UP000596742">
    <property type="component" value="Unassembled WGS sequence"/>
</dbReference>
<gene>
    <name evidence="2" type="ORF">MGAL_10B067476</name>
</gene>
<accession>A0A8B6DHV9</accession>
<evidence type="ECO:0000313" key="3">
    <source>
        <dbReference type="Proteomes" id="UP000596742"/>
    </source>
</evidence>
<evidence type="ECO:0000313" key="2">
    <source>
        <dbReference type="EMBL" id="VDI20442.1"/>
    </source>
</evidence>
<evidence type="ECO:0000256" key="1">
    <source>
        <dbReference type="SAM" id="Phobius"/>
    </source>
</evidence>
<feature type="transmembrane region" description="Helical" evidence="1">
    <location>
        <begin position="6"/>
        <end position="27"/>
    </location>
</feature>
<keyword evidence="1" id="KW-0472">Membrane</keyword>
<proteinExistence type="predicted"/>
<keyword evidence="3" id="KW-1185">Reference proteome</keyword>
<keyword evidence="1" id="KW-1133">Transmembrane helix</keyword>
<comment type="caution">
    <text evidence="2">The sequence shown here is derived from an EMBL/GenBank/DDBJ whole genome shotgun (WGS) entry which is preliminary data.</text>
</comment>
<organism evidence="2 3">
    <name type="scientific">Mytilus galloprovincialis</name>
    <name type="common">Mediterranean mussel</name>
    <dbReference type="NCBI Taxonomy" id="29158"/>
    <lineage>
        <taxon>Eukaryota</taxon>
        <taxon>Metazoa</taxon>
        <taxon>Spiralia</taxon>
        <taxon>Lophotrochozoa</taxon>
        <taxon>Mollusca</taxon>
        <taxon>Bivalvia</taxon>
        <taxon>Autobranchia</taxon>
        <taxon>Pteriomorphia</taxon>
        <taxon>Mytilida</taxon>
        <taxon>Mytiloidea</taxon>
        <taxon>Mytilidae</taxon>
        <taxon>Mytilinae</taxon>
        <taxon>Mytilus</taxon>
    </lineage>
</organism>
<keyword evidence="1" id="KW-0812">Transmembrane</keyword>
<dbReference type="EMBL" id="UYJE01003582">
    <property type="protein sequence ID" value="VDI20442.1"/>
    <property type="molecule type" value="Genomic_DNA"/>
</dbReference>
<sequence length="390" mass="43213">MTVQTITFTMTSISVYLFCYCLFYFSFTFVEGRNKRQAINVAELDVTIVKSFDKEARKQLLFLIANRLNDTVSTQSVFAGNCQNKLNRTIDGCSTCKTDLCANVRIPSLSEEVVSKISIGNYRPVTFAGEVMKEIAQWAVGAKDFFGYRLGPFLENIGEDLIEVAKVLLKGGKYIASPAADAFRSLGGSIAKAGREIIQAISGDVNNIIGNLKGLIGKPFEDFENALKTVGQIVSEKAPVVINTIKDAVLPVWERTLGTLFRRKRCVSSCLSCDKLDAKKYTISWIIESVCGSDTARQKNKAMAEITFLKDMYTKIKDKKLITKIEYDLSSNAWSGLMIYMDTFASIGGKLVQKITGDLNISAPVRTGWSIAQQIFDAEIDNRQSSTTVW</sequence>